<comment type="subcellular location">
    <subcellularLocation>
        <location evidence="1">Cell membrane</location>
        <topology evidence="1">Multi-pass membrane protein</topology>
    </subcellularLocation>
</comment>
<keyword evidence="5" id="KW-0762">Sugar transport</keyword>
<dbReference type="PRINTS" id="PR00164">
    <property type="entry name" value="ABC2TRNSPORT"/>
</dbReference>
<dbReference type="STRING" id="314271.RB2654_13990"/>
<dbReference type="InterPro" id="IPR013525">
    <property type="entry name" value="ABC2_TM"/>
</dbReference>
<dbReference type="HOGENOM" id="CLU_060703_5_0_5"/>
<feature type="transmembrane region" description="Helical" evidence="10">
    <location>
        <begin position="31"/>
        <end position="52"/>
    </location>
</feature>
<feature type="transmembrane region" description="Helical" evidence="10">
    <location>
        <begin position="93"/>
        <end position="112"/>
    </location>
</feature>
<evidence type="ECO:0000313" key="12">
    <source>
        <dbReference type="EMBL" id="EAQ12402.1"/>
    </source>
</evidence>
<keyword evidence="7 10" id="KW-1133">Transmembrane helix</keyword>
<dbReference type="eggNOG" id="COG1682">
    <property type="taxonomic scope" value="Bacteria"/>
</dbReference>
<accession>A3VGJ7</accession>
<proteinExistence type="inferred from homology"/>
<dbReference type="PANTHER" id="PTHR30413">
    <property type="entry name" value="INNER MEMBRANE TRANSPORT PERMEASE"/>
    <property type="match status" value="1"/>
</dbReference>
<dbReference type="Pfam" id="PF01061">
    <property type="entry name" value="ABC2_membrane"/>
    <property type="match status" value="1"/>
</dbReference>
<evidence type="ECO:0000256" key="1">
    <source>
        <dbReference type="ARBA" id="ARBA00004651"/>
    </source>
</evidence>
<evidence type="ECO:0000259" key="11">
    <source>
        <dbReference type="Pfam" id="PF01061"/>
    </source>
</evidence>
<dbReference type="GO" id="GO:0043190">
    <property type="term" value="C:ATP-binding cassette (ABC) transporter complex"/>
    <property type="evidence" value="ECO:0007669"/>
    <property type="project" value="InterPro"/>
</dbReference>
<evidence type="ECO:0000256" key="7">
    <source>
        <dbReference type="ARBA" id="ARBA00022989"/>
    </source>
</evidence>
<feature type="transmembrane region" description="Helical" evidence="10">
    <location>
        <begin position="64"/>
        <end position="87"/>
    </location>
</feature>
<feature type="domain" description="ABC-2 type transporter transmembrane" evidence="11">
    <location>
        <begin position="16"/>
        <end position="140"/>
    </location>
</feature>
<evidence type="ECO:0000256" key="3">
    <source>
        <dbReference type="ARBA" id="ARBA00022448"/>
    </source>
</evidence>
<dbReference type="AlphaFoldDB" id="A3VGJ7"/>
<dbReference type="Proteomes" id="UP000002931">
    <property type="component" value="Unassembled WGS sequence"/>
</dbReference>
<keyword evidence="3" id="KW-0813">Transport</keyword>
<evidence type="ECO:0000256" key="6">
    <source>
        <dbReference type="ARBA" id="ARBA00022692"/>
    </source>
</evidence>
<name>A3VGJ7_9RHOB</name>
<dbReference type="GO" id="GO:0015920">
    <property type="term" value="P:lipopolysaccharide transport"/>
    <property type="evidence" value="ECO:0007669"/>
    <property type="project" value="TreeGrafter"/>
</dbReference>
<dbReference type="GO" id="GO:0015774">
    <property type="term" value="P:polysaccharide transport"/>
    <property type="evidence" value="ECO:0007669"/>
    <property type="project" value="UniProtKB-KW"/>
</dbReference>
<dbReference type="PANTHER" id="PTHR30413:SF10">
    <property type="entry name" value="CAPSULE POLYSACCHARIDE EXPORT INNER-MEMBRANE PROTEIN CTRC"/>
    <property type="match status" value="1"/>
</dbReference>
<evidence type="ECO:0000256" key="9">
    <source>
        <dbReference type="ARBA" id="ARBA00023136"/>
    </source>
</evidence>
<evidence type="ECO:0000256" key="10">
    <source>
        <dbReference type="SAM" id="Phobius"/>
    </source>
</evidence>
<comment type="similarity">
    <text evidence="2">Belongs to the ABC-2 integral membrane protein family.</text>
</comment>
<evidence type="ECO:0000256" key="2">
    <source>
        <dbReference type="ARBA" id="ARBA00007783"/>
    </source>
</evidence>
<dbReference type="EMBL" id="AAMT01000008">
    <property type="protein sequence ID" value="EAQ12402.1"/>
    <property type="molecule type" value="Genomic_DNA"/>
</dbReference>
<keyword evidence="6 10" id="KW-0812">Transmembrane</keyword>
<comment type="caution">
    <text evidence="12">The sequence shown here is derived from an EMBL/GenBank/DDBJ whole genome shotgun (WGS) entry which is preliminary data.</text>
</comment>
<feature type="transmembrane region" description="Helical" evidence="10">
    <location>
        <begin position="148"/>
        <end position="169"/>
    </location>
</feature>
<keyword evidence="13" id="KW-1185">Reference proteome</keyword>
<keyword evidence="9 10" id="KW-0472">Membrane</keyword>
<evidence type="ECO:0000256" key="5">
    <source>
        <dbReference type="ARBA" id="ARBA00022597"/>
    </source>
</evidence>
<protein>
    <submittedName>
        <fullName evidence="12">Putative cell surface polysaccharide export ABC-2 transporter permease protein</fullName>
    </submittedName>
</protein>
<evidence type="ECO:0000313" key="13">
    <source>
        <dbReference type="Proteomes" id="UP000002931"/>
    </source>
</evidence>
<reference evidence="12 13" key="1">
    <citation type="journal article" date="2010" name="J. Bacteriol.">
        <title>Genome sequences of Pelagibaca bermudensis HTCC2601T and Maritimibacter alkaliphilus HTCC2654T, the type strains of two marine Roseobacter genera.</title>
        <authorList>
            <person name="Thrash J.C."/>
            <person name="Cho J.C."/>
            <person name="Ferriera S."/>
            <person name="Johnson J."/>
            <person name="Vergin K.L."/>
            <person name="Giovannoni S.J."/>
        </authorList>
    </citation>
    <scope>NUCLEOTIDE SEQUENCE [LARGE SCALE GENOMIC DNA]</scope>
    <source>
        <strain evidence="12 13">HTCC2654</strain>
    </source>
</reference>
<gene>
    <name evidence="12" type="ORF">RB2654_13990</name>
</gene>
<keyword evidence="8" id="KW-0625">Polysaccharide transport</keyword>
<dbReference type="InterPro" id="IPR000412">
    <property type="entry name" value="ABC_2_transport"/>
</dbReference>
<evidence type="ECO:0000256" key="4">
    <source>
        <dbReference type="ARBA" id="ARBA00022475"/>
    </source>
</evidence>
<sequence>MSGPITTALKFSRPLLKFPTVIWLDTVLARFLLNALTATVVFFLLLFGIASVSGHGLRFDLTPVLCAVGLSVMLGAGFGVFTCWLFMELPIVARLWGFASRPLFIISGVLFLYEDFPDDVQQVLWWNPLIHITSLAKSGIFPKYDPTWVSPLFVVTLALILTVSGLFMLKQHHQRLLNGD</sequence>
<dbReference type="GO" id="GO:0140359">
    <property type="term" value="F:ABC-type transporter activity"/>
    <property type="evidence" value="ECO:0007669"/>
    <property type="project" value="InterPro"/>
</dbReference>
<organism evidence="12 13">
    <name type="scientific">Maritimibacter alkaliphilus HTCC2654</name>
    <dbReference type="NCBI Taxonomy" id="314271"/>
    <lineage>
        <taxon>Bacteria</taxon>
        <taxon>Pseudomonadati</taxon>
        <taxon>Pseudomonadota</taxon>
        <taxon>Alphaproteobacteria</taxon>
        <taxon>Rhodobacterales</taxon>
        <taxon>Roseobacteraceae</taxon>
        <taxon>Maritimibacter</taxon>
    </lineage>
</organism>
<keyword evidence="4" id="KW-1003">Cell membrane</keyword>
<evidence type="ECO:0000256" key="8">
    <source>
        <dbReference type="ARBA" id="ARBA00023047"/>
    </source>
</evidence>